<sequence length="246" mass="27475">MSSTASSPAIVFTDWDGTVTLQDSNDYLTENLGFGKPRRLEVNDEILNGNLSFKDGFQQMLDSIPTPFPECIEFLLANIQLDPGFKTFYEWAEKNGIPVVVVSSGMKPIIKALLEKLVGKDAVERIEIISNDVRVEADGSWDIIYKHPDSSFGHDKARSIKQYLAENGITAENQKLLFYCGDGVSDLSAAKETNLLFAKHGKDLIKYCNREGIPYTEFNNFGDILSKITDIITHKGANISKYIENH</sequence>
<evidence type="ECO:0000313" key="3">
    <source>
        <dbReference type="EMBL" id="CCE81245.1"/>
    </source>
</evidence>
<dbReference type="GO" id="GO:0016791">
    <property type="term" value="F:phosphatase activity"/>
    <property type="evidence" value="ECO:0007669"/>
    <property type="project" value="InterPro"/>
</dbReference>
<dbReference type="EMBL" id="FO082053">
    <property type="protein sequence ID" value="CCE80480.1"/>
    <property type="molecule type" value="Genomic_DNA"/>
</dbReference>
<dbReference type="STRING" id="559304.G8YGC8"/>
<name>G8YGC8_PICSO</name>
<dbReference type="InterPro" id="IPR006384">
    <property type="entry name" value="HAD_hydro_PyrdxlP_Pase-like"/>
</dbReference>
<dbReference type="Proteomes" id="UP000005222">
    <property type="component" value="Chromosome G"/>
</dbReference>
<dbReference type="NCBIfam" id="TIGR01489">
    <property type="entry name" value="DKMTPPase-SF"/>
    <property type="match status" value="1"/>
</dbReference>
<gene>
    <name evidence="3" type="primary">Piso0_003597</name>
    <name evidence="2" type="ORF">GNLVRS01_PISO0G15824g</name>
    <name evidence="3" type="ORF">GNLVRS01_PISO0H15825g</name>
</gene>
<dbReference type="InterPro" id="IPR023214">
    <property type="entry name" value="HAD_sf"/>
</dbReference>
<reference evidence="3" key="1">
    <citation type="submission" date="2011-10" db="EMBL/GenBank/DDBJ databases">
        <authorList>
            <person name="Genoscope - CEA"/>
        </authorList>
    </citation>
    <scope>NUCLEOTIDE SEQUENCE</scope>
</reference>
<dbReference type="AlphaFoldDB" id="G8YGC8"/>
<keyword evidence="1" id="KW-0378">Hydrolase</keyword>
<evidence type="ECO:0000256" key="1">
    <source>
        <dbReference type="ARBA" id="ARBA00022801"/>
    </source>
</evidence>
<dbReference type="NCBIfam" id="TIGR01488">
    <property type="entry name" value="HAD-SF-IB"/>
    <property type="match status" value="1"/>
</dbReference>
<protein>
    <submittedName>
        <fullName evidence="3">Piso0_003597 protein</fullName>
    </submittedName>
</protein>
<evidence type="ECO:0000313" key="2">
    <source>
        <dbReference type="EMBL" id="CCE80480.1"/>
    </source>
</evidence>
<dbReference type="SUPFAM" id="SSF56784">
    <property type="entry name" value="HAD-like"/>
    <property type="match status" value="1"/>
</dbReference>
<dbReference type="Gene3D" id="3.40.50.1000">
    <property type="entry name" value="HAD superfamily/HAD-like"/>
    <property type="match status" value="1"/>
</dbReference>
<dbReference type="OMA" id="TIFESWE"/>
<dbReference type="InParanoid" id="G8YGC8"/>
<dbReference type="FunCoup" id="G8YGC8">
    <property type="interactions" value="67"/>
</dbReference>
<dbReference type="InterPro" id="IPR050849">
    <property type="entry name" value="HAD-like_hydrolase_phosphatase"/>
</dbReference>
<dbReference type="Pfam" id="PF12710">
    <property type="entry name" value="HAD"/>
    <property type="match status" value="1"/>
</dbReference>
<dbReference type="OrthoDB" id="10014216at2759"/>
<dbReference type="PANTHER" id="PTHR28181">
    <property type="entry name" value="UPF0655 PROTEIN YCR015C"/>
    <property type="match status" value="1"/>
</dbReference>
<dbReference type="HOGENOM" id="CLU_058495_1_0_1"/>
<dbReference type="Proteomes" id="UP000005222">
    <property type="component" value="Chromosome H"/>
</dbReference>
<dbReference type="PANTHER" id="PTHR28181:SF2">
    <property type="entry name" value="PHOSPHORIC MONOESTER HYDROLASE"/>
    <property type="match status" value="1"/>
</dbReference>
<reference evidence="4" key="2">
    <citation type="journal article" date="2012" name="G3 (Bethesda)">
        <title>Pichia sorbitophila, an interspecies yeast hybrid reveals early steps of genome resolution following polyploidization.</title>
        <authorList>
            <person name="Leh Louis V."/>
            <person name="Despons L."/>
            <person name="Friedrich A."/>
            <person name="Martin T."/>
            <person name="Durrens P."/>
            <person name="Casaregola S."/>
            <person name="Neuveglise C."/>
            <person name="Fairhead C."/>
            <person name="Marck C."/>
            <person name="Cruz J.A."/>
            <person name="Straub M.L."/>
            <person name="Kugler V."/>
            <person name="Sacerdot C."/>
            <person name="Uzunov Z."/>
            <person name="Thierry A."/>
            <person name="Weiss S."/>
            <person name="Bleykasten C."/>
            <person name="De Montigny J."/>
            <person name="Jacques N."/>
            <person name="Jung P."/>
            <person name="Lemaire M."/>
            <person name="Mallet S."/>
            <person name="Morel G."/>
            <person name="Richard G.F."/>
            <person name="Sarkar A."/>
            <person name="Savel G."/>
            <person name="Schacherer J."/>
            <person name="Seret M.L."/>
            <person name="Talla E."/>
            <person name="Samson G."/>
            <person name="Jubin C."/>
            <person name="Poulain J."/>
            <person name="Vacherie B."/>
            <person name="Barbe V."/>
            <person name="Pelletier E."/>
            <person name="Sherman D.J."/>
            <person name="Westhof E."/>
            <person name="Weissenbach J."/>
            <person name="Baret P.V."/>
            <person name="Wincker P."/>
            <person name="Gaillardin C."/>
            <person name="Dujon B."/>
            <person name="Souciet J.L."/>
        </authorList>
    </citation>
    <scope>NUCLEOTIDE SEQUENCE [LARGE SCALE GENOMIC DNA]</scope>
    <source>
        <strain evidence="4">ATCC MYA-4447 / BCRC 22081 / CBS 7064 / NBRC 10061 / NRRL Y-12695</strain>
    </source>
</reference>
<organism evidence="3 4">
    <name type="scientific">Pichia sorbitophila (strain ATCC MYA-4447 / BCRC 22081 / CBS 7064 / NBRC 10061 / NRRL Y-12695)</name>
    <name type="common">Hybrid yeast</name>
    <dbReference type="NCBI Taxonomy" id="559304"/>
    <lineage>
        <taxon>Eukaryota</taxon>
        <taxon>Fungi</taxon>
        <taxon>Dikarya</taxon>
        <taxon>Ascomycota</taxon>
        <taxon>Saccharomycotina</taxon>
        <taxon>Pichiomycetes</taxon>
        <taxon>Debaryomycetaceae</taxon>
        <taxon>Millerozyma</taxon>
    </lineage>
</organism>
<accession>G8YGC8</accession>
<keyword evidence="4" id="KW-1185">Reference proteome</keyword>
<dbReference type="Gene3D" id="3.90.1470.20">
    <property type="match status" value="1"/>
</dbReference>
<evidence type="ECO:0000313" key="4">
    <source>
        <dbReference type="Proteomes" id="UP000005222"/>
    </source>
</evidence>
<proteinExistence type="predicted"/>
<dbReference type="eggNOG" id="ENOG502QRU0">
    <property type="taxonomic scope" value="Eukaryota"/>
</dbReference>
<dbReference type="InterPro" id="IPR036412">
    <property type="entry name" value="HAD-like_sf"/>
</dbReference>
<dbReference type="EMBL" id="FO082052">
    <property type="protein sequence ID" value="CCE81245.1"/>
    <property type="molecule type" value="Genomic_DNA"/>
</dbReference>